<reference evidence="2" key="1">
    <citation type="submission" date="2018-11" db="EMBL/GenBank/DDBJ databases">
        <authorList>
            <consortium name="Pathogen Informatics"/>
        </authorList>
    </citation>
    <scope>NUCLEOTIDE SEQUENCE</scope>
</reference>
<sequence length="341" mass="35602">MHLVAPHVDRIQVRSDGHWRIPPALDTLDLPLHLDRWMPVFGPLTEMVTRALLTTKSSLSIHSSSSSSNGVFQACQYSGTLSVSSSQSPLQISPSASQSLAQLGPMQPLPNLASAGALAHAGHQQTQSVVAPPLNSVAGPPQPAAGPGQLRAGVAWTGNLSGIRTPIQQQQQTSHSIPHSYAPMPPGSVGSHQLPYPPSSLQSGQPTHPPPPSSTAYRRQQSPMPPPVLSTNSGIMCSGQSTRLTSPSPPYSLVSPVSGPQPALDGFVSVTYPASSATTSSVSSASIMTTAGTPIYSVQGQLIPPWQQQQPTAITQLVDNFVSGPANWQTLSRPSSQPGKC</sequence>
<evidence type="ECO:0000313" key="3">
    <source>
        <dbReference type="Proteomes" id="UP000784294"/>
    </source>
</evidence>
<comment type="caution">
    <text evidence="2">The sequence shown here is derived from an EMBL/GenBank/DDBJ whole genome shotgun (WGS) entry which is preliminary data.</text>
</comment>
<dbReference type="EMBL" id="CAAALY010005845">
    <property type="protein sequence ID" value="VEL09245.1"/>
    <property type="molecule type" value="Genomic_DNA"/>
</dbReference>
<keyword evidence="3" id="KW-1185">Reference proteome</keyword>
<feature type="region of interest" description="Disordered" evidence="1">
    <location>
        <begin position="117"/>
        <end position="152"/>
    </location>
</feature>
<dbReference type="Proteomes" id="UP000784294">
    <property type="component" value="Unassembled WGS sequence"/>
</dbReference>
<dbReference type="AlphaFoldDB" id="A0A448WDN5"/>
<protein>
    <submittedName>
        <fullName evidence="2">Uncharacterized protein</fullName>
    </submittedName>
</protein>
<gene>
    <name evidence="2" type="ORF">PXEA_LOCUS2685</name>
</gene>
<evidence type="ECO:0000313" key="2">
    <source>
        <dbReference type="EMBL" id="VEL09245.1"/>
    </source>
</evidence>
<accession>A0A448WDN5</accession>
<organism evidence="2 3">
    <name type="scientific">Protopolystoma xenopodis</name>
    <dbReference type="NCBI Taxonomy" id="117903"/>
    <lineage>
        <taxon>Eukaryota</taxon>
        <taxon>Metazoa</taxon>
        <taxon>Spiralia</taxon>
        <taxon>Lophotrochozoa</taxon>
        <taxon>Platyhelminthes</taxon>
        <taxon>Monogenea</taxon>
        <taxon>Polyopisthocotylea</taxon>
        <taxon>Polystomatidea</taxon>
        <taxon>Polystomatidae</taxon>
        <taxon>Protopolystoma</taxon>
    </lineage>
</organism>
<feature type="compositionally biased region" description="Polar residues" evidence="1">
    <location>
        <begin position="229"/>
        <end position="245"/>
    </location>
</feature>
<feature type="compositionally biased region" description="Polar residues" evidence="1">
    <location>
        <begin position="166"/>
        <end position="177"/>
    </location>
</feature>
<proteinExistence type="predicted"/>
<feature type="region of interest" description="Disordered" evidence="1">
    <location>
        <begin position="166"/>
        <end position="257"/>
    </location>
</feature>
<name>A0A448WDN5_9PLAT</name>
<evidence type="ECO:0000256" key="1">
    <source>
        <dbReference type="SAM" id="MobiDB-lite"/>
    </source>
</evidence>